<dbReference type="Proteomes" id="UP000093366">
    <property type="component" value="Unassembled WGS sequence"/>
</dbReference>
<evidence type="ECO:0000313" key="3">
    <source>
        <dbReference type="Proteomes" id="UP000093366"/>
    </source>
</evidence>
<dbReference type="EMBL" id="MAUJ01000004">
    <property type="protein sequence ID" value="OCQ20806.1"/>
    <property type="molecule type" value="Genomic_DNA"/>
</dbReference>
<reference evidence="3" key="1">
    <citation type="submission" date="2016-07" db="EMBL/GenBank/DDBJ databases">
        <authorList>
            <person name="Florea S."/>
            <person name="Webb J.S."/>
            <person name="Jaromczyk J."/>
            <person name="Schardl C.L."/>
        </authorList>
    </citation>
    <scope>NUCLEOTIDE SEQUENCE [LARGE SCALE GENOMIC DNA]</scope>
    <source>
        <strain evidence="3">IPB1</strain>
    </source>
</reference>
<dbReference type="AlphaFoldDB" id="A0A1C0TPE3"/>
<feature type="region of interest" description="Disordered" evidence="1">
    <location>
        <begin position="1"/>
        <end position="23"/>
    </location>
</feature>
<evidence type="ECO:0000313" key="2">
    <source>
        <dbReference type="EMBL" id="OCQ20806.1"/>
    </source>
</evidence>
<comment type="caution">
    <text evidence="2">The sequence shown here is derived from an EMBL/GenBank/DDBJ whole genome shotgun (WGS) entry which is preliminary data.</text>
</comment>
<dbReference type="RefSeq" id="WP_065790988.1">
    <property type="nucleotide sequence ID" value="NZ_MAUJ01000004.1"/>
</dbReference>
<proteinExistence type="predicted"/>
<name>A0A1C0TPE3_9GAMM</name>
<gene>
    <name evidence="2" type="ORF">A7985_13480</name>
</gene>
<organism evidence="2 3">
    <name type="scientific">Pseudoalteromonas luteoviolacea</name>
    <dbReference type="NCBI Taxonomy" id="43657"/>
    <lineage>
        <taxon>Bacteria</taxon>
        <taxon>Pseudomonadati</taxon>
        <taxon>Pseudomonadota</taxon>
        <taxon>Gammaproteobacteria</taxon>
        <taxon>Alteromonadales</taxon>
        <taxon>Pseudoalteromonadaceae</taxon>
        <taxon>Pseudoalteromonas</taxon>
    </lineage>
</organism>
<evidence type="ECO:0000256" key="1">
    <source>
        <dbReference type="SAM" id="MobiDB-lite"/>
    </source>
</evidence>
<feature type="compositionally biased region" description="Polar residues" evidence="1">
    <location>
        <begin position="12"/>
        <end position="23"/>
    </location>
</feature>
<sequence length="510" mass="57363">MKRSNSFDDAKATSSQPPLQQGNALTLTRQKSMLSPLSQNLDGETVNQQSSGVDKENKMLHATLDEEINAQREVLAVKKKEMIEAANIFIKNNGNQKGSYLQALFNLCQQLFDRAANFKKTMDTDFKIKAQYLRQLKHTVQPAFEMITKLVVRSNEIRNQDSDAFRNHLLTHVSHQVDDLTNWNDNYHPKSGYICGIPEYIDLLGGEIPLPIIDLIGSFYHADFKIEDAKEYSSPSNRSITPDAPGKIRSWHLNGSGKLPVASLKITKGDVKRFIDNKKRPAVARYPLQTQFTNEWAKDMTNNRAFQNKIATTYQFDTIAEFHDHLRKLKFAANYIEINATGYTEGCTQGRLIYDFDNDRWYITPDHYLTVVELRVPDWFKKSQQGDVTAVKVTTTKAAGSKSPPINNNTINWNNCLIEAIAENAGVNLTATNIQNIRNTLLDAPHSIPLGTMLWADTAVVQVILTELGLQGRTVILYYGNNMAQELNGGVGPVIEITNRGTLHFEPGAM</sequence>
<dbReference type="OrthoDB" id="10013661at2"/>
<protein>
    <submittedName>
        <fullName evidence="2">Uncharacterized protein</fullName>
    </submittedName>
</protein>
<accession>A0A1C0TPE3</accession>
<feature type="compositionally biased region" description="Basic and acidic residues" evidence="1">
    <location>
        <begin position="1"/>
        <end position="11"/>
    </location>
</feature>